<name>A0A915U155_9BACT</name>
<dbReference type="InterPro" id="IPR032587">
    <property type="entry name" value="DUF4911"/>
</dbReference>
<accession>A0A915U155</accession>
<dbReference type="AlphaFoldDB" id="A0A915U155"/>
<evidence type="ECO:0000313" key="2">
    <source>
        <dbReference type="Proteomes" id="UP001063350"/>
    </source>
</evidence>
<sequence>MTEERITELYLRIRPASIGFFKFLLEGYDGLATLSTLDRTRGLVRLMVPSSRYSELLDVVSALAPRLRNEPDNQHEN</sequence>
<dbReference type="Proteomes" id="UP001063350">
    <property type="component" value="Chromosome"/>
</dbReference>
<proteinExistence type="predicted"/>
<organism evidence="1 2">
    <name type="scientific">Desulfolithobacter dissulfuricans</name>
    <dbReference type="NCBI Taxonomy" id="2795293"/>
    <lineage>
        <taxon>Bacteria</taxon>
        <taxon>Pseudomonadati</taxon>
        <taxon>Thermodesulfobacteriota</taxon>
        <taxon>Desulfobulbia</taxon>
        <taxon>Desulfobulbales</taxon>
        <taxon>Desulfobulbaceae</taxon>
        <taxon>Desulfolithobacter</taxon>
    </lineage>
</organism>
<keyword evidence="2" id="KW-1185">Reference proteome</keyword>
<dbReference type="RefSeq" id="WP_267928957.1">
    <property type="nucleotide sequence ID" value="NZ_AP024233.1"/>
</dbReference>
<gene>
    <name evidence="1" type="ORF">GF1_14600</name>
</gene>
<reference evidence="1" key="1">
    <citation type="submission" date="2020-12" db="EMBL/GenBank/DDBJ databases">
        <title>Desulfobium dissulfuricans gen. nov., sp. nov., a novel mesophilic, sulfate-reducing bacterium isolated from a deep-sea hydrothermal vent.</title>
        <authorList>
            <person name="Hashimoto Y."/>
            <person name="Tame A."/>
            <person name="Sawayama S."/>
            <person name="Miyazaki J."/>
            <person name="Takai K."/>
            <person name="Nakagawa S."/>
        </authorList>
    </citation>
    <scope>NUCLEOTIDE SEQUENCE</scope>
    <source>
        <strain evidence="1">GF1</strain>
    </source>
</reference>
<evidence type="ECO:0000313" key="1">
    <source>
        <dbReference type="EMBL" id="BCO09084.1"/>
    </source>
</evidence>
<evidence type="ECO:0008006" key="3">
    <source>
        <dbReference type="Google" id="ProtNLM"/>
    </source>
</evidence>
<dbReference type="Pfam" id="PF16256">
    <property type="entry name" value="DUF4911"/>
    <property type="match status" value="1"/>
</dbReference>
<dbReference type="KEGG" id="ddu:GF1_14600"/>
<dbReference type="EMBL" id="AP024233">
    <property type="protein sequence ID" value="BCO09084.1"/>
    <property type="molecule type" value="Genomic_DNA"/>
</dbReference>
<protein>
    <recommendedName>
        <fullName evidence="3">DUF4911 domain-containing protein</fullName>
    </recommendedName>
</protein>